<dbReference type="GO" id="GO:0005634">
    <property type="term" value="C:nucleus"/>
    <property type="evidence" value="ECO:0007669"/>
    <property type="project" value="TreeGrafter"/>
</dbReference>
<name>A0A8B6F3Q4_MYTGA</name>
<dbReference type="AlphaFoldDB" id="A0A8B6F3Q4"/>
<keyword evidence="3" id="KW-1185">Reference proteome</keyword>
<accession>A0A8B6F3Q4</accession>
<feature type="domain" description="Myb/SANT-like DNA-binding" evidence="1">
    <location>
        <begin position="3"/>
        <end position="40"/>
    </location>
</feature>
<dbReference type="PANTHER" id="PTHR23098:SF16">
    <property type="entry name" value="REGULATORY PROTEIN ZESTE"/>
    <property type="match status" value="1"/>
</dbReference>
<evidence type="ECO:0000313" key="3">
    <source>
        <dbReference type="Proteomes" id="UP000596742"/>
    </source>
</evidence>
<evidence type="ECO:0000259" key="1">
    <source>
        <dbReference type="Pfam" id="PF13873"/>
    </source>
</evidence>
<sequence>MKSAWFEVQNSVNATSMVYRNVDEIKKKWDDVKRNTKKRAVSVRRDRNPTCWGERSVEPLSSDEEAVVSLIGEEKIYGISEGLDCFQQQTAETTKKGAAWVRKDQSLRGVVESNIAPLTTTEEIVVSLIGEEKIYGFQDEIYAFQQQFQILASSVSGLPATYPYPTGNSYHVAVATSQPSLQSRLGSPVCVGAASLRRLATSVSPAVPSSFVDVPAATVGLAANQVMPLESSAILIPSHQLFLTTCR</sequence>
<comment type="caution">
    <text evidence="2">The sequence shown here is derived from an EMBL/GenBank/DDBJ whole genome shotgun (WGS) entry which is preliminary data.</text>
</comment>
<organism evidence="2 3">
    <name type="scientific">Mytilus galloprovincialis</name>
    <name type="common">Mediterranean mussel</name>
    <dbReference type="NCBI Taxonomy" id="29158"/>
    <lineage>
        <taxon>Eukaryota</taxon>
        <taxon>Metazoa</taxon>
        <taxon>Spiralia</taxon>
        <taxon>Lophotrochozoa</taxon>
        <taxon>Mollusca</taxon>
        <taxon>Bivalvia</taxon>
        <taxon>Autobranchia</taxon>
        <taxon>Pteriomorphia</taxon>
        <taxon>Mytilida</taxon>
        <taxon>Mytiloidea</taxon>
        <taxon>Mytilidae</taxon>
        <taxon>Mytilinae</taxon>
        <taxon>Mytilus</taxon>
    </lineage>
</organism>
<dbReference type="Pfam" id="PF13873">
    <property type="entry name" value="Myb_DNA-bind_5"/>
    <property type="match status" value="1"/>
</dbReference>
<dbReference type="OrthoDB" id="6158095at2759"/>
<dbReference type="InterPro" id="IPR028002">
    <property type="entry name" value="Myb_DNA-bind_5"/>
</dbReference>
<dbReference type="PANTHER" id="PTHR23098">
    <property type="entry name" value="AGAP001331-PA-RELATED"/>
    <property type="match status" value="1"/>
</dbReference>
<reference evidence="2" key="1">
    <citation type="submission" date="2018-11" db="EMBL/GenBank/DDBJ databases">
        <authorList>
            <person name="Alioto T."/>
            <person name="Alioto T."/>
        </authorList>
    </citation>
    <scope>NUCLEOTIDE SEQUENCE</scope>
</reference>
<protein>
    <recommendedName>
        <fullName evidence="1">Myb/SANT-like DNA-binding domain-containing protein</fullName>
    </recommendedName>
</protein>
<evidence type="ECO:0000313" key="2">
    <source>
        <dbReference type="EMBL" id="VDI43055.1"/>
    </source>
</evidence>
<dbReference type="Proteomes" id="UP000596742">
    <property type="component" value="Unassembled WGS sequence"/>
</dbReference>
<gene>
    <name evidence="2" type="ORF">MGAL_10B021784</name>
</gene>
<proteinExistence type="predicted"/>
<dbReference type="EMBL" id="UYJE01006108">
    <property type="protein sequence ID" value="VDI43055.1"/>
    <property type="molecule type" value="Genomic_DNA"/>
</dbReference>